<organism evidence="3">
    <name type="scientific">Streptomyces sp. R33</name>
    <dbReference type="NCBI Taxonomy" id="3238629"/>
    <lineage>
        <taxon>Bacteria</taxon>
        <taxon>Bacillati</taxon>
        <taxon>Actinomycetota</taxon>
        <taxon>Actinomycetes</taxon>
        <taxon>Kitasatosporales</taxon>
        <taxon>Streptomycetaceae</taxon>
        <taxon>Streptomyces</taxon>
    </lineage>
</organism>
<keyword evidence="2" id="KW-0812">Transmembrane</keyword>
<evidence type="ECO:0000256" key="1">
    <source>
        <dbReference type="SAM" id="MobiDB-lite"/>
    </source>
</evidence>
<dbReference type="RefSeq" id="WP_369778497.1">
    <property type="nucleotide sequence ID" value="NZ_CP165727.1"/>
</dbReference>
<feature type="compositionally biased region" description="Pro residues" evidence="1">
    <location>
        <begin position="106"/>
        <end position="119"/>
    </location>
</feature>
<evidence type="ECO:0000313" key="3">
    <source>
        <dbReference type="EMBL" id="XDV65535.1"/>
    </source>
</evidence>
<protein>
    <recommendedName>
        <fullName evidence="4">Integral membrane protein</fullName>
    </recommendedName>
</protein>
<dbReference type="AlphaFoldDB" id="A0AB39Y5Z3"/>
<feature type="region of interest" description="Disordered" evidence="1">
    <location>
        <begin position="69"/>
        <end position="145"/>
    </location>
</feature>
<name>A0AB39Y5Z3_9ACTN</name>
<keyword evidence="2" id="KW-1133">Transmembrane helix</keyword>
<feature type="compositionally biased region" description="Low complexity" evidence="1">
    <location>
        <begin position="174"/>
        <end position="186"/>
    </location>
</feature>
<feature type="transmembrane region" description="Helical" evidence="2">
    <location>
        <begin position="267"/>
        <end position="288"/>
    </location>
</feature>
<keyword evidence="2" id="KW-0472">Membrane</keyword>
<feature type="transmembrane region" description="Helical" evidence="2">
    <location>
        <begin position="227"/>
        <end position="255"/>
    </location>
</feature>
<accession>A0AB39Y5Z3</accession>
<feature type="region of interest" description="Disordered" evidence="1">
    <location>
        <begin position="168"/>
        <end position="187"/>
    </location>
</feature>
<dbReference type="EMBL" id="CP165727">
    <property type="protein sequence ID" value="XDV65535.1"/>
    <property type="molecule type" value="Genomic_DNA"/>
</dbReference>
<feature type="compositionally biased region" description="Low complexity" evidence="1">
    <location>
        <begin position="73"/>
        <end position="94"/>
    </location>
</feature>
<proteinExistence type="predicted"/>
<evidence type="ECO:0000256" key="2">
    <source>
        <dbReference type="SAM" id="Phobius"/>
    </source>
</evidence>
<feature type="transmembrane region" description="Helical" evidence="2">
    <location>
        <begin position="308"/>
        <end position="326"/>
    </location>
</feature>
<sequence>MGIESDHLVYEYLSRVGDLAQRRQLSSGDRMRLVAGLRDEIDRRRAKYEPETPAAVRRILERMGTPEEVLDGVGASPAPATPAATPDRVPAVPTQRGPGRLRRKTVPPPSPAQSAPAPPHLAGLDELGSDGGAEPDWWRVAPGPYGAGPQVEGFAGGVEIPELFRKPEEEKPEPAAGPAGAPAAEGTSGVRGLVRFLKQRRQAKSAAADPGKAPAAAAAPRPKPHAFLLLAAVVLVAGAVTGSWLLLIGGWLLAYASRVLGPTERKVVVFGLPGAVFAGAVVWLWGRLEGRWGAPLTDEGLGGVYQDMWPWLARAAAVASALYLAWRGRRR</sequence>
<reference evidence="3" key="1">
    <citation type="submission" date="2024-08" db="EMBL/GenBank/DDBJ databases">
        <authorList>
            <person name="Yu S.T."/>
        </authorList>
    </citation>
    <scope>NUCLEOTIDE SEQUENCE</scope>
    <source>
        <strain evidence="3">R33</strain>
    </source>
</reference>
<gene>
    <name evidence="3" type="ORF">AB5J51_22625</name>
</gene>
<evidence type="ECO:0008006" key="4">
    <source>
        <dbReference type="Google" id="ProtNLM"/>
    </source>
</evidence>